<gene>
    <name evidence="9" type="ORF">ENW11_03550</name>
</gene>
<feature type="transmembrane region" description="Helical" evidence="7">
    <location>
        <begin position="70"/>
        <end position="97"/>
    </location>
</feature>
<keyword evidence="6 7" id="KW-0472">Membrane</keyword>
<dbReference type="PROSITE" id="PS50928">
    <property type="entry name" value="ABC_TM1"/>
    <property type="match status" value="1"/>
</dbReference>
<name>A0A7V4TFJ0_9BACT</name>
<comment type="caution">
    <text evidence="9">The sequence shown here is derived from an EMBL/GenBank/DDBJ whole genome shotgun (WGS) entry which is preliminary data.</text>
</comment>
<evidence type="ECO:0000256" key="6">
    <source>
        <dbReference type="ARBA" id="ARBA00023136"/>
    </source>
</evidence>
<feature type="transmembrane region" description="Helical" evidence="7">
    <location>
        <begin position="157"/>
        <end position="179"/>
    </location>
</feature>
<feature type="domain" description="ABC transmembrane type-1" evidence="8">
    <location>
        <begin position="71"/>
        <end position="282"/>
    </location>
</feature>
<dbReference type="AlphaFoldDB" id="A0A7V4TFJ0"/>
<keyword evidence="3" id="KW-1003">Cell membrane</keyword>
<reference evidence="9" key="1">
    <citation type="journal article" date="2020" name="mSystems">
        <title>Genome- and Community-Level Interaction Insights into Carbon Utilization and Element Cycling Functions of Hydrothermarchaeota in Hydrothermal Sediment.</title>
        <authorList>
            <person name="Zhou Z."/>
            <person name="Liu Y."/>
            <person name="Xu W."/>
            <person name="Pan J."/>
            <person name="Luo Z.H."/>
            <person name="Li M."/>
        </authorList>
    </citation>
    <scope>NUCLEOTIDE SEQUENCE [LARGE SCALE GENOMIC DNA]</scope>
    <source>
        <strain evidence="9">SpSt-82</strain>
    </source>
</reference>
<proteinExistence type="inferred from homology"/>
<evidence type="ECO:0000256" key="4">
    <source>
        <dbReference type="ARBA" id="ARBA00022692"/>
    </source>
</evidence>
<dbReference type="GO" id="GO:0055085">
    <property type="term" value="P:transmembrane transport"/>
    <property type="evidence" value="ECO:0007669"/>
    <property type="project" value="InterPro"/>
</dbReference>
<accession>A0A7V4TFJ0</accession>
<keyword evidence="5 7" id="KW-1133">Transmembrane helix</keyword>
<sequence length="292" mass="33216">MVVKMPKVSLFLFLLPSLALICAFGIYPIVYNAFLSLKDVNLISYIRGTAQNVGLTNYREVLDDPLFWKALFNTVTFTLLSIVLQMSIGFLLALLFYREFPLKGLFQALVMIPWVMPIMVSGSFFRWFLSDNGFLNNFLTALGWIKEPIRWITTEKMAIYSLTAVNVWLGIPFNFILLYTGIQQIPEELYESADIDGAASWHKVMYITLPMLKPVIVATFILGCILTFKVFDLVWIVTKGGPGGASHLLSTLSYSLAFDRFQFGKSTAVLVLMQIIVVLFISLSNRIRWEER</sequence>
<protein>
    <submittedName>
        <fullName evidence="9">Sugar ABC transporter permease</fullName>
    </submittedName>
</protein>
<keyword evidence="4 7" id="KW-0812">Transmembrane</keyword>
<evidence type="ECO:0000256" key="1">
    <source>
        <dbReference type="ARBA" id="ARBA00004651"/>
    </source>
</evidence>
<evidence type="ECO:0000313" key="9">
    <source>
        <dbReference type="EMBL" id="HGY38872.1"/>
    </source>
</evidence>
<comment type="similarity">
    <text evidence="7">Belongs to the binding-protein-dependent transport system permease family.</text>
</comment>
<evidence type="ECO:0000259" key="8">
    <source>
        <dbReference type="PROSITE" id="PS50928"/>
    </source>
</evidence>
<dbReference type="Pfam" id="PF00528">
    <property type="entry name" value="BPD_transp_1"/>
    <property type="match status" value="1"/>
</dbReference>
<feature type="transmembrane region" description="Helical" evidence="7">
    <location>
        <begin position="109"/>
        <end position="129"/>
    </location>
</feature>
<comment type="subcellular location">
    <subcellularLocation>
        <location evidence="1 7">Cell membrane</location>
        <topology evidence="1 7">Multi-pass membrane protein</topology>
    </subcellularLocation>
</comment>
<evidence type="ECO:0000256" key="2">
    <source>
        <dbReference type="ARBA" id="ARBA00022448"/>
    </source>
</evidence>
<evidence type="ECO:0000256" key="7">
    <source>
        <dbReference type="RuleBase" id="RU363032"/>
    </source>
</evidence>
<dbReference type="InterPro" id="IPR000515">
    <property type="entry name" value="MetI-like"/>
</dbReference>
<dbReference type="PANTHER" id="PTHR43005:SF1">
    <property type="entry name" value="SPERMIDINE_PUTRESCINE TRANSPORT SYSTEM PERMEASE PROTEIN"/>
    <property type="match status" value="1"/>
</dbReference>
<dbReference type="SUPFAM" id="SSF161098">
    <property type="entry name" value="MetI-like"/>
    <property type="match status" value="1"/>
</dbReference>
<evidence type="ECO:0000256" key="3">
    <source>
        <dbReference type="ARBA" id="ARBA00022475"/>
    </source>
</evidence>
<organism evidence="9">
    <name type="scientific">Candidatus Caldatribacterium saccharofermentans</name>
    <dbReference type="NCBI Taxonomy" id="1454753"/>
    <lineage>
        <taxon>Bacteria</taxon>
        <taxon>Pseudomonadati</taxon>
        <taxon>Atribacterota</taxon>
        <taxon>Atribacteria</taxon>
        <taxon>Atribacterales</taxon>
        <taxon>Candidatus Caldatribacteriaceae</taxon>
        <taxon>Candidatus Caldatribacterium</taxon>
    </lineage>
</organism>
<dbReference type="CDD" id="cd06261">
    <property type="entry name" value="TM_PBP2"/>
    <property type="match status" value="1"/>
</dbReference>
<dbReference type="GO" id="GO:0005886">
    <property type="term" value="C:plasma membrane"/>
    <property type="evidence" value="ECO:0007669"/>
    <property type="project" value="UniProtKB-SubCell"/>
</dbReference>
<feature type="transmembrane region" description="Helical" evidence="7">
    <location>
        <begin position="263"/>
        <end position="283"/>
    </location>
</feature>
<feature type="transmembrane region" description="Helical" evidence="7">
    <location>
        <begin position="215"/>
        <end position="237"/>
    </location>
</feature>
<evidence type="ECO:0000256" key="5">
    <source>
        <dbReference type="ARBA" id="ARBA00022989"/>
    </source>
</evidence>
<dbReference type="InterPro" id="IPR035906">
    <property type="entry name" value="MetI-like_sf"/>
</dbReference>
<dbReference type="PANTHER" id="PTHR43005">
    <property type="entry name" value="BLR7065 PROTEIN"/>
    <property type="match status" value="1"/>
</dbReference>
<dbReference type="Gene3D" id="1.10.3720.10">
    <property type="entry name" value="MetI-like"/>
    <property type="match status" value="1"/>
</dbReference>
<dbReference type="EMBL" id="DTIY01000025">
    <property type="protein sequence ID" value="HGY38872.1"/>
    <property type="molecule type" value="Genomic_DNA"/>
</dbReference>
<keyword evidence="2 7" id="KW-0813">Transport</keyword>